<feature type="region of interest" description="Disordered" evidence="1">
    <location>
        <begin position="27"/>
        <end position="67"/>
    </location>
</feature>
<organism evidence="4 5">
    <name type="scientific">Corynebacterium deserti GIMN1.010</name>
    <dbReference type="NCBI Taxonomy" id="931089"/>
    <lineage>
        <taxon>Bacteria</taxon>
        <taxon>Bacillati</taxon>
        <taxon>Actinomycetota</taxon>
        <taxon>Actinomycetes</taxon>
        <taxon>Mycobacteriales</taxon>
        <taxon>Corynebacteriaceae</taxon>
        <taxon>Corynebacterium</taxon>
    </lineage>
</organism>
<feature type="domain" description="PepSY" evidence="3">
    <location>
        <begin position="141"/>
        <end position="182"/>
    </location>
</feature>
<dbReference type="Gene3D" id="3.10.450.40">
    <property type="match status" value="1"/>
</dbReference>
<name>A0A0M4CHE5_9CORY</name>
<proteinExistence type="predicted"/>
<reference evidence="4 5" key="1">
    <citation type="submission" date="2014-08" db="EMBL/GenBank/DDBJ databases">
        <title>Complete genome sequence of Corynebacterium deserti GIMN1.010 (=DSM 45689), isolated from desert sand in western China.</title>
        <authorList>
            <person name="Ruckert C."/>
            <person name="Albersmeier A."/>
            <person name="Kalinowski J."/>
        </authorList>
    </citation>
    <scope>NUCLEOTIDE SEQUENCE [LARGE SCALE GENOMIC DNA]</scope>
    <source>
        <strain evidence="4 5">GIMN1.010</strain>
    </source>
</reference>
<evidence type="ECO:0000313" key="5">
    <source>
        <dbReference type="Proteomes" id="UP000068067"/>
    </source>
</evidence>
<dbReference type="InterPro" id="IPR025711">
    <property type="entry name" value="PepSY"/>
</dbReference>
<dbReference type="EMBL" id="CP009220">
    <property type="protein sequence ID" value="ALC04614.1"/>
    <property type="molecule type" value="Genomic_DNA"/>
</dbReference>
<keyword evidence="2" id="KW-0732">Signal</keyword>
<keyword evidence="5" id="KW-1185">Reference proteome</keyword>
<evidence type="ECO:0000256" key="1">
    <source>
        <dbReference type="SAM" id="MobiDB-lite"/>
    </source>
</evidence>
<dbReference type="Pfam" id="PF03413">
    <property type="entry name" value="PepSY"/>
    <property type="match status" value="1"/>
</dbReference>
<dbReference type="PATRIC" id="fig|931089.4.peg.138"/>
<sequence>MKKTQKFPVLMSALVTVPLVLAGCSSTSSEAPAVDSSAATAAASPASATPSSESAASDSAVSDSAASDDDPVFDIIDIVLAEYPDGIITDIDREDNTDTYDVDVVVGQEVIELNVSTDGSLRIDEREGDDDDIAEANAATVSAAQAIGQALSMHPDGVVDEVELNEDDGRLEWDVELDDASRNDLASVTIPAN</sequence>
<evidence type="ECO:0000256" key="2">
    <source>
        <dbReference type="SAM" id="SignalP"/>
    </source>
</evidence>
<evidence type="ECO:0000313" key="4">
    <source>
        <dbReference type="EMBL" id="ALC04614.1"/>
    </source>
</evidence>
<accession>A0A0M4CHE5</accession>
<evidence type="ECO:0000259" key="3">
    <source>
        <dbReference type="Pfam" id="PF03413"/>
    </source>
</evidence>
<dbReference type="AlphaFoldDB" id="A0A0M4CHE5"/>
<dbReference type="KEGG" id="cdx:CDES_00670"/>
<feature type="compositionally biased region" description="Low complexity" evidence="1">
    <location>
        <begin position="30"/>
        <end position="65"/>
    </location>
</feature>
<feature type="signal peptide" evidence="2">
    <location>
        <begin position="1"/>
        <end position="22"/>
    </location>
</feature>
<dbReference type="PROSITE" id="PS51257">
    <property type="entry name" value="PROKAR_LIPOPROTEIN"/>
    <property type="match status" value="1"/>
</dbReference>
<dbReference type="Proteomes" id="UP000068067">
    <property type="component" value="Chromosome"/>
</dbReference>
<gene>
    <name evidence="4" type="ORF">CDES_00670</name>
</gene>
<dbReference type="RefSeq" id="WP_231686460.1">
    <property type="nucleotide sequence ID" value="NZ_CP009220.1"/>
</dbReference>
<feature type="chain" id="PRO_5039333158" description="PepSY domain-containing protein" evidence="2">
    <location>
        <begin position="23"/>
        <end position="193"/>
    </location>
</feature>
<protein>
    <recommendedName>
        <fullName evidence="3">PepSY domain-containing protein</fullName>
    </recommendedName>
</protein>